<dbReference type="RefSeq" id="WP_141612328.1">
    <property type="nucleotide sequence ID" value="NZ_VIGC02000043.1"/>
</dbReference>
<dbReference type="Proteomes" id="UP000317371">
    <property type="component" value="Unassembled WGS sequence"/>
</dbReference>
<dbReference type="InParanoid" id="A0A540V994"/>
<dbReference type="AlphaFoldDB" id="A0A540V994"/>
<reference evidence="1 2" key="1">
    <citation type="submission" date="2019-06" db="EMBL/GenBank/DDBJ databases">
        <title>Genome sequence of Litorilinea aerophila BAA-2444.</title>
        <authorList>
            <person name="Maclea K.S."/>
            <person name="Maurais E.G."/>
            <person name="Iannazzi L.C."/>
        </authorList>
    </citation>
    <scope>NUCLEOTIDE SEQUENCE [LARGE SCALE GENOMIC DNA]</scope>
    <source>
        <strain evidence="1 2">ATCC BAA-2444</strain>
    </source>
</reference>
<gene>
    <name evidence="1" type="ORF">FKZ61_22015</name>
</gene>
<keyword evidence="2" id="KW-1185">Reference proteome</keyword>
<evidence type="ECO:0000313" key="2">
    <source>
        <dbReference type="Proteomes" id="UP000317371"/>
    </source>
</evidence>
<sequence length="117" mass="13474">MRIEELLAEAQEAQEQIWFVRALNVAERTNATVTVRLSLTPDLFVQVFLSERSGRLSLALIGPTGRLYGRDREHGVWHRHPFEQPDHHEPTPEGMSSRPIHQFLAEVEQILLDNNLI</sequence>
<protein>
    <submittedName>
        <fullName evidence="1">Uncharacterized protein</fullName>
    </submittedName>
</protein>
<comment type="caution">
    <text evidence="1">The sequence shown here is derived from an EMBL/GenBank/DDBJ whole genome shotgun (WGS) entry which is preliminary data.</text>
</comment>
<proteinExistence type="predicted"/>
<dbReference type="EMBL" id="VIGC01000043">
    <property type="protein sequence ID" value="TQE93301.1"/>
    <property type="molecule type" value="Genomic_DNA"/>
</dbReference>
<dbReference type="OrthoDB" id="164428at2"/>
<evidence type="ECO:0000313" key="1">
    <source>
        <dbReference type="EMBL" id="TQE93301.1"/>
    </source>
</evidence>
<name>A0A540V994_9CHLR</name>
<accession>A0A540V994</accession>
<organism evidence="1 2">
    <name type="scientific">Litorilinea aerophila</name>
    <dbReference type="NCBI Taxonomy" id="1204385"/>
    <lineage>
        <taxon>Bacteria</taxon>
        <taxon>Bacillati</taxon>
        <taxon>Chloroflexota</taxon>
        <taxon>Caldilineae</taxon>
        <taxon>Caldilineales</taxon>
        <taxon>Caldilineaceae</taxon>
        <taxon>Litorilinea</taxon>
    </lineage>
</organism>